<organism evidence="3 4">
    <name type="scientific">Xylaria flabelliformis</name>
    <dbReference type="NCBI Taxonomy" id="2512241"/>
    <lineage>
        <taxon>Eukaryota</taxon>
        <taxon>Fungi</taxon>
        <taxon>Dikarya</taxon>
        <taxon>Ascomycota</taxon>
        <taxon>Pezizomycotina</taxon>
        <taxon>Sordariomycetes</taxon>
        <taxon>Xylariomycetidae</taxon>
        <taxon>Xylariales</taxon>
        <taxon>Xylariaceae</taxon>
        <taxon>Xylaria</taxon>
    </lineage>
</organism>
<evidence type="ECO:0000313" key="4">
    <source>
        <dbReference type="Proteomes" id="UP000319160"/>
    </source>
</evidence>
<feature type="transmembrane region" description="Helical" evidence="2">
    <location>
        <begin position="9"/>
        <end position="27"/>
    </location>
</feature>
<keyword evidence="2" id="KW-0472">Membrane</keyword>
<feature type="region of interest" description="Disordered" evidence="1">
    <location>
        <begin position="322"/>
        <end position="359"/>
    </location>
</feature>
<evidence type="ECO:0000313" key="3">
    <source>
        <dbReference type="EMBL" id="TRX91044.1"/>
    </source>
</evidence>
<comment type="caution">
    <text evidence="3">The sequence shown here is derived from an EMBL/GenBank/DDBJ whole genome shotgun (WGS) entry which is preliminary data.</text>
</comment>
<proteinExistence type="predicted"/>
<gene>
    <name evidence="3" type="ORF">FHL15_008026</name>
</gene>
<dbReference type="STRING" id="2512241.A0A553HSY6"/>
<reference evidence="4" key="1">
    <citation type="submission" date="2019-06" db="EMBL/GenBank/DDBJ databases">
        <title>Draft genome sequence of the griseofulvin-producing fungus Xylaria cubensis strain G536.</title>
        <authorList>
            <person name="Mead M.E."/>
            <person name="Raja H.A."/>
            <person name="Steenwyk J.L."/>
            <person name="Knowles S.L."/>
            <person name="Oberlies N.H."/>
            <person name="Rokas A."/>
        </authorList>
    </citation>
    <scope>NUCLEOTIDE SEQUENCE [LARGE SCALE GENOMIC DNA]</scope>
    <source>
        <strain evidence="4">G536</strain>
    </source>
</reference>
<dbReference type="EMBL" id="VFLP01000049">
    <property type="protein sequence ID" value="TRX91044.1"/>
    <property type="molecule type" value="Genomic_DNA"/>
</dbReference>
<keyword evidence="2" id="KW-0812">Transmembrane</keyword>
<evidence type="ECO:0000256" key="2">
    <source>
        <dbReference type="SAM" id="Phobius"/>
    </source>
</evidence>
<sequence length="518" mass="58928">MLVLRSKRLIYQTAALFGIAVLILLALRNNTVRDSISKFKDSHIITGGDNKENPHPKYKPAPTYTPPPILDPFPALAASTPPPIPSYNVPEKDGWKKYGVPVAPPLVIGFTRSWPMLLQTVVSYITAGWPPEQIYVVENTGMQQANARGQLSLQHPWYLNHAALKKLGVHIVQTPVLLTFAQLQNFYLSMSYTYEWPYYFWSHMDVLALGHENGYENLTPRAGEPGYKSLYTLCLEELNRTLTTDDRWGLRFFAYDHLTLQNPRALEDINGWDTLIPYYMTDCDTYTRLHMKEWSQEDANCGVITDTSVALDDLLALYRDPKVTPKFTDPNPPPPPPLKDEKRNINTRDEEPPPPDMNDPVEYWKVLLRVADSMFHYKHGERGRNTWQAGQHGGQGEPFYYDSAGFTEALEVLTEAGKEVYRRKWGHGDCNLIGGAGLKFDDQWRVLPDCGGDARYGRIGRGLLNSASEKDRNACVIYVEDMYKMTRQWKWVAIRDGIAESGPVAWSDMLGNAYEDET</sequence>
<feature type="compositionally biased region" description="Basic and acidic residues" evidence="1">
    <location>
        <begin position="338"/>
        <end position="351"/>
    </location>
</feature>
<dbReference type="OrthoDB" id="3527108at2759"/>
<keyword evidence="4" id="KW-1185">Reference proteome</keyword>
<name>A0A553HSY6_9PEZI</name>
<protein>
    <submittedName>
        <fullName evidence="3">Uncharacterized protein</fullName>
    </submittedName>
</protein>
<keyword evidence="2" id="KW-1133">Transmembrane helix</keyword>
<dbReference type="AlphaFoldDB" id="A0A553HSY6"/>
<dbReference type="Proteomes" id="UP000319160">
    <property type="component" value="Unassembled WGS sequence"/>
</dbReference>
<accession>A0A553HSY6</accession>
<evidence type="ECO:0000256" key="1">
    <source>
        <dbReference type="SAM" id="MobiDB-lite"/>
    </source>
</evidence>